<dbReference type="NCBIfam" id="NF005316">
    <property type="entry name" value="PRK06850.1"/>
    <property type="match status" value="1"/>
</dbReference>
<dbReference type="PANTHER" id="PTHR43196:SF2">
    <property type="entry name" value="PHOSPHOADENOSINE PHOSPHOSULFATE REDUCTASE"/>
    <property type="match status" value="1"/>
</dbReference>
<dbReference type="SUPFAM" id="SSF52402">
    <property type="entry name" value="Adenine nucleotide alpha hydrolases-like"/>
    <property type="match status" value="1"/>
</dbReference>
<dbReference type="Gene3D" id="3.40.50.620">
    <property type="entry name" value="HUPs"/>
    <property type="match status" value="1"/>
</dbReference>
<dbReference type="CDD" id="cd23947">
    <property type="entry name" value="PAPS_reductase-like_YbdN"/>
    <property type="match status" value="1"/>
</dbReference>
<organism evidence="2 3">
    <name type="scientific">Lysinibacillus capsici</name>
    <dbReference type="NCBI Taxonomy" id="2115968"/>
    <lineage>
        <taxon>Bacteria</taxon>
        <taxon>Bacillati</taxon>
        <taxon>Bacillota</taxon>
        <taxon>Bacilli</taxon>
        <taxon>Bacillales</taxon>
        <taxon>Bacillaceae</taxon>
        <taxon>Lysinibacillus</taxon>
    </lineage>
</organism>
<evidence type="ECO:0000313" key="3">
    <source>
        <dbReference type="Proteomes" id="UP000251431"/>
    </source>
</evidence>
<evidence type="ECO:0000313" key="2">
    <source>
        <dbReference type="EMBL" id="SPT96471.1"/>
    </source>
</evidence>
<accession>A0A2X0Z208</accession>
<evidence type="ECO:0000259" key="1">
    <source>
        <dbReference type="Pfam" id="PF01507"/>
    </source>
</evidence>
<dbReference type="InterPro" id="IPR017598">
    <property type="entry name" value="SulphurTrfase_DndC"/>
</dbReference>
<dbReference type="InterPro" id="IPR002500">
    <property type="entry name" value="PAPS_reduct_dom"/>
</dbReference>
<dbReference type="InterPro" id="IPR050128">
    <property type="entry name" value="Sulfate_adenylyltrnsfr_sub2"/>
</dbReference>
<dbReference type="EMBL" id="UAQE01000001">
    <property type="protein sequence ID" value="SPT96471.1"/>
    <property type="molecule type" value="Genomic_DNA"/>
</dbReference>
<dbReference type="GO" id="GO:0003824">
    <property type="term" value="F:catalytic activity"/>
    <property type="evidence" value="ECO:0007669"/>
    <property type="project" value="InterPro"/>
</dbReference>
<protein>
    <submittedName>
        <fullName evidence="2">Phosphoadenosine phosphosulfate reductase family protein</fullName>
    </submittedName>
</protein>
<reference evidence="2 3" key="1">
    <citation type="submission" date="2018-06" db="EMBL/GenBank/DDBJ databases">
        <authorList>
            <consortium name="Pathogen Informatics"/>
            <person name="Doyle S."/>
        </authorList>
    </citation>
    <scope>NUCLEOTIDE SEQUENCE [LARGE SCALE GENOMIC DNA]</scope>
    <source>
        <strain evidence="2 3">NCTC7582</strain>
    </source>
</reference>
<dbReference type="PANTHER" id="PTHR43196">
    <property type="entry name" value="SULFATE ADENYLYLTRANSFERASE SUBUNIT 2"/>
    <property type="match status" value="1"/>
</dbReference>
<dbReference type="Pfam" id="PF01507">
    <property type="entry name" value="PAPS_reduct"/>
    <property type="match status" value="1"/>
</dbReference>
<name>A0A2X0Z208_9BACI</name>
<proteinExistence type="predicted"/>
<gene>
    <name evidence="2" type="ORF">NCTC7582_00535</name>
</gene>
<dbReference type="REBASE" id="431676">
    <property type="entry name" value="M.Lsp7582DndCP"/>
</dbReference>
<feature type="domain" description="Phosphoadenosine phosphosulphate reductase" evidence="1">
    <location>
        <begin position="36"/>
        <end position="266"/>
    </location>
</feature>
<dbReference type="InterPro" id="IPR014729">
    <property type="entry name" value="Rossmann-like_a/b/a_fold"/>
</dbReference>
<dbReference type="Proteomes" id="UP000251431">
    <property type="component" value="Unassembled WGS sequence"/>
</dbReference>
<dbReference type="AlphaFoldDB" id="A0A2X0Z208"/>
<sequence length="532" mass="61457">MSEGLISNLFAQEKMKVELTKEKIKEAYKEDDRPWVVGYSGGKDSTVVAQLVFEALSEMSPVELNKKVYVISSDTLIETPLIINSINKTLSRIQDAAFKKGLPIETHKVKPEPKNSFWVNLIGRGYPSPNQTFRWCTDRLKIEPANSFVMNKVSSFGEVVMVLGVREDESVSRGNSIREHTIEGQTFMRHSTLSNAFVYAPIRSFSLDDVWDYLLNNPSPWGDDNYELHRLYQDSSSGECPLVIDKSIKESAGSCGNSRFGCWVCTVVTEDKALTGFIQSGHDWMKPLLDFRNWLTTIRDDRTRRMKYRMKGQIYFRDVKIAEHNGVPCVMVPKKSGRVAAQIPLDQYTIIEKSELQDYISANNIDLAAPEDQMLLIRYEEETLDGEIVEKHAELGLGPYTMEARREILKRLLAVQRTVIHPEDPHYELISEEELKEIRRTWLDQGDWEDWVPMIYQDVYGNKAEITWEQDDRPLLDKDQVSQLEMLCKEFNVDIKVMRKLINVEKNYAGYKFRRGLNDEIGKILKQDYLHL</sequence>
<dbReference type="RefSeq" id="WP_112116578.1">
    <property type="nucleotide sequence ID" value="NZ_UAQE01000001.1"/>
</dbReference>
<dbReference type="NCBIfam" id="TIGR03183">
    <property type="entry name" value="DNA_S_dndC"/>
    <property type="match status" value="1"/>
</dbReference>